<dbReference type="OrthoDB" id="2123952at2759"/>
<evidence type="ECO:0000256" key="5">
    <source>
        <dbReference type="ARBA" id="ARBA00023242"/>
    </source>
</evidence>
<feature type="transmembrane region" description="Helical" evidence="7">
    <location>
        <begin position="603"/>
        <end position="623"/>
    </location>
</feature>
<dbReference type="EMBL" id="LASV01000123">
    <property type="protein sequence ID" value="KKA22818.1"/>
    <property type="molecule type" value="Genomic_DNA"/>
</dbReference>
<dbReference type="InterPro" id="IPR036864">
    <property type="entry name" value="Zn2-C6_fun-type_DNA-bd_sf"/>
</dbReference>
<reference evidence="9 10" key="1">
    <citation type="submission" date="2015-04" db="EMBL/GenBank/DDBJ databases">
        <authorList>
            <person name="Heijne W.H."/>
            <person name="Fedorova N.D."/>
            <person name="Nierman W.C."/>
            <person name="Vollebregt A.W."/>
            <person name="Zhao Z."/>
            <person name="Wu L."/>
            <person name="Kumar M."/>
            <person name="Stam H."/>
            <person name="van den Berg M.A."/>
            <person name="Pel H.J."/>
        </authorList>
    </citation>
    <scope>NUCLEOTIDE SEQUENCE [LARGE SCALE GENOMIC DNA]</scope>
    <source>
        <strain evidence="9 10">CBS 393.64</strain>
    </source>
</reference>
<keyword evidence="7" id="KW-1133">Transmembrane helix</keyword>
<keyword evidence="7" id="KW-0472">Membrane</keyword>
<keyword evidence="1" id="KW-0479">Metal-binding</keyword>
<evidence type="ECO:0000256" key="6">
    <source>
        <dbReference type="SAM" id="MobiDB-lite"/>
    </source>
</evidence>
<feature type="region of interest" description="Disordered" evidence="6">
    <location>
        <begin position="678"/>
        <end position="708"/>
    </location>
</feature>
<keyword evidence="5" id="KW-0539">Nucleus</keyword>
<feature type="compositionally biased region" description="Polar residues" evidence="6">
    <location>
        <begin position="684"/>
        <end position="700"/>
    </location>
</feature>
<dbReference type="InterPro" id="IPR001138">
    <property type="entry name" value="Zn2Cys6_DnaBD"/>
</dbReference>
<dbReference type="PANTHER" id="PTHR46910">
    <property type="entry name" value="TRANSCRIPTION FACTOR PDR1"/>
    <property type="match status" value="1"/>
</dbReference>
<keyword evidence="2" id="KW-0805">Transcription regulation</keyword>
<dbReference type="CDD" id="cd00067">
    <property type="entry name" value="GAL4"/>
    <property type="match status" value="1"/>
</dbReference>
<dbReference type="PROSITE" id="PS50048">
    <property type="entry name" value="ZN2_CY6_FUNGAL_2"/>
    <property type="match status" value="1"/>
</dbReference>
<keyword evidence="3" id="KW-0238">DNA-binding</keyword>
<gene>
    <name evidence="9" type="ORF">T310_3146</name>
</gene>
<dbReference type="PANTHER" id="PTHR46910:SF2">
    <property type="entry name" value="ZN(II)2CYS6 TRANSCRIPTION FACTOR (EUROFUNG)"/>
    <property type="match status" value="1"/>
</dbReference>
<evidence type="ECO:0000313" key="10">
    <source>
        <dbReference type="Proteomes" id="UP000053958"/>
    </source>
</evidence>
<dbReference type="Pfam" id="PF04082">
    <property type="entry name" value="Fungal_trans"/>
    <property type="match status" value="1"/>
</dbReference>
<dbReference type="RefSeq" id="XP_013329430.1">
    <property type="nucleotide sequence ID" value="XM_013473976.1"/>
</dbReference>
<dbReference type="GO" id="GO:0008270">
    <property type="term" value="F:zinc ion binding"/>
    <property type="evidence" value="ECO:0007669"/>
    <property type="project" value="InterPro"/>
</dbReference>
<feature type="compositionally biased region" description="Acidic residues" evidence="6">
    <location>
        <begin position="127"/>
        <end position="149"/>
    </location>
</feature>
<dbReference type="GeneID" id="25315496"/>
<sequence>MQSPGPPGWSVSRSSSGGLFAFAPQVDHRHQGWRHGDVDVDASEWKNQQHEYSTRRRAPTACDMCRRRKIKCELEGSANVCVQCTQRKTRAQHVRYLETRLKQLESLLRTAGVLPQDYINEEHSRQDDEELLDYEDENDSDDDDDDDDEQKTVTPNSSTSSHSETKRNEDSPAPHLSLLKSWLEGEPRYFGHASSLSILSQEGIQWIREKSGETDFPNTLLSQPCWQTRPGGQWRPDVFHDIFSCRVYKALPPRSEVFALLKTYFQTINRIFPVYHEESFMRMLEWQYTQQTCTDVARWASINILLALSYRYRQSHGPRPEKDNEKAWLYFKNAASVLTELSLRRSDLLSIQALLAMAIFLRGNCGLGATVPVVTAAIRSCHSLGLHKRLPRSDLSPVEQEQRKRVFWIAYFFDQTISINVGTAALQDYEDFDVDLPSDDLSEGAAVSEMGRQNCGVRYFRTLCQHTVIRSRIYKELYSTKALTKSISEVRATVNKLSAELEKWKRDNPYISVPSSADAAKDDVELISRIGQRLSYYNSLIIIHRMPFLHEVLVWRGHPSLSGPNVDYKSIYGESYESIQLCVQAARDSLKLINQLPWRDIGYAWSLLDYLFVAVMIVFGSILRETKDPKTQEDLKLLNTAVTYFNTLAPQNGRSKTAKFMATMSSIMERVAKKVVEKEANETKAPNSVSTKQQGSTGPAASTDGDVQIPDIEGFPPVNSSGYVVPGSPSEQCSSSFVPGSIPPADVDTTVDMTGLRPPQDIDQLSTAPSYPWLLPDAYSSFANDRSVPSELWQIPITAEWQLLDQFPELQTNPMSQTMEQGVDANAVPDMGQDLFNQTGWHCYG</sequence>
<feature type="compositionally biased region" description="Basic and acidic residues" evidence="6">
    <location>
        <begin position="163"/>
        <end position="172"/>
    </location>
</feature>
<proteinExistence type="predicted"/>
<evidence type="ECO:0000256" key="3">
    <source>
        <dbReference type="ARBA" id="ARBA00023125"/>
    </source>
</evidence>
<organism evidence="9 10">
    <name type="scientific">Rasamsonia emersonii (strain ATCC 16479 / CBS 393.64 / IMI 116815)</name>
    <dbReference type="NCBI Taxonomy" id="1408163"/>
    <lineage>
        <taxon>Eukaryota</taxon>
        <taxon>Fungi</taxon>
        <taxon>Dikarya</taxon>
        <taxon>Ascomycota</taxon>
        <taxon>Pezizomycotina</taxon>
        <taxon>Eurotiomycetes</taxon>
        <taxon>Eurotiomycetidae</taxon>
        <taxon>Eurotiales</taxon>
        <taxon>Trichocomaceae</taxon>
        <taxon>Rasamsonia</taxon>
    </lineage>
</organism>
<evidence type="ECO:0000256" key="1">
    <source>
        <dbReference type="ARBA" id="ARBA00022723"/>
    </source>
</evidence>
<dbReference type="AlphaFoldDB" id="A0A0F4YYX1"/>
<evidence type="ECO:0000313" key="9">
    <source>
        <dbReference type="EMBL" id="KKA22818.1"/>
    </source>
</evidence>
<keyword evidence="10" id="KW-1185">Reference proteome</keyword>
<dbReference type="SMART" id="SM00906">
    <property type="entry name" value="Fungal_trans"/>
    <property type="match status" value="1"/>
</dbReference>
<name>A0A0F4YYX1_RASE3</name>
<feature type="compositionally biased region" description="Polar residues" evidence="6">
    <location>
        <begin position="152"/>
        <end position="162"/>
    </location>
</feature>
<dbReference type="GO" id="GO:0006351">
    <property type="term" value="P:DNA-templated transcription"/>
    <property type="evidence" value="ECO:0007669"/>
    <property type="project" value="InterPro"/>
</dbReference>
<feature type="domain" description="Zn(2)-C6 fungal-type" evidence="8">
    <location>
        <begin position="61"/>
        <end position="96"/>
    </location>
</feature>
<evidence type="ECO:0000256" key="4">
    <source>
        <dbReference type="ARBA" id="ARBA00023163"/>
    </source>
</evidence>
<dbReference type="Proteomes" id="UP000053958">
    <property type="component" value="Unassembled WGS sequence"/>
</dbReference>
<evidence type="ECO:0000256" key="7">
    <source>
        <dbReference type="SAM" id="Phobius"/>
    </source>
</evidence>
<keyword evidence="7" id="KW-0812">Transmembrane</keyword>
<dbReference type="Gene3D" id="4.10.240.10">
    <property type="entry name" value="Zn(2)-C6 fungal-type DNA-binding domain"/>
    <property type="match status" value="1"/>
</dbReference>
<dbReference type="CDD" id="cd12148">
    <property type="entry name" value="fungal_TF_MHR"/>
    <property type="match status" value="1"/>
</dbReference>
<dbReference type="GO" id="GO:0003677">
    <property type="term" value="F:DNA binding"/>
    <property type="evidence" value="ECO:0007669"/>
    <property type="project" value="UniProtKB-KW"/>
</dbReference>
<comment type="caution">
    <text evidence="9">The sequence shown here is derived from an EMBL/GenBank/DDBJ whole genome shotgun (WGS) entry which is preliminary data.</text>
</comment>
<dbReference type="SUPFAM" id="SSF57701">
    <property type="entry name" value="Zn2/Cys6 DNA-binding domain"/>
    <property type="match status" value="1"/>
</dbReference>
<keyword evidence="4" id="KW-0804">Transcription</keyword>
<dbReference type="STRING" id="1408163.A0A0F4YYX1"/>
<accession>A0A0F4YYX1</accession>
<dbReference type="GO" id="GO:0000981">
    <property type="term" value="F:DNA-binding transcription factor activity, RNA polymerase II-specific"/>
    <property type="evidence" value="ECO:0007669"/>
    <property type="project" value="InterPro"/>
</dbReference>
<dbReference type="InterPro" id="IPR050987">
    <property type="entry name" value="AtrR-like"/>
</dbReference>
<protein>
    <submittedName>
        <fullName evidence="9">C6 transcription factor</fullName>
    </submittedName>
</protein>
<dbReference type="InterPro" id="IPR007219">
    <property type="entry name" value="XnlR_reg_dom"/>
</dbReference>
<evidence type="ECO:0000256" key="2">
    <source>
        <dbReference type="ARBA" id="ARBA00023015"/>
    </source>
</evidence>
<evidence type="ECO:0000259" key="8">
    <source>
        <dbReference type="PROSITE" id="PS50048"/>
    </source>
</evidence>
<feature type="region of interest" description="Disordered" evidence="6">
    <location>
        <begin position="118"/>
        <end position="173"/>
    </location>
</feature>